<gene>
    <name evidence="2" type="ORF">J2S73_001317</name>
</gene>
<dbReference type="AlphaFoldDB" id="A0AAE4ASC4"/>
<protein>
    <submittedName>
        <fullName evidence="2">Uncharacterized protein</fullName>
    </submittedName>
</protein>
<comment type="caution">
    <text evidence="2">The sequence shown here is derived from an EMBL/GenBank/DDBJ whole genome shotgun (WGS) entry which is preliminary data.</text>
</comment>
<reference evidence="2" key="1">
    <citation type="submission" date="2023-07" db="EMBL/GenBank/DDBJ databases">
        <title>Genomic Encyclopedia of Type Strains, Phase IV (KMG-IV): sequencing the most valuable type-strain genomes for metagenomic binning, comparative biology and taxonomic classification.</title>
        <authorList>
            <person name="Goeker M."/>
        </authorList>
    </citation>
    <scope>NUCLEOTIDE SEQUENCE</scope>
    <source>
        <strain evidence="2">DSM 21202</strain>
    </source>
</reference>
<evidence type="ECO:0000313" key="3">
    <source>
        <dbReference type="Proteomes" id="UP001229244"/>
    </source>
</evidence>
<organism evidence="2 3">
    <name type="scientific">Amorphus orientalis</name>
    <dbReference type="NCBI Taxonomy" id="649198"/>
    <lineage>
        <taxon>Bacteria</taxon>
        <taxon>Pseudomonadati</taxon>
        <taxon>Pseudomonadota</taxon>
        <taxon>Alphaproteobacteria</taxon>
        <taxon>Hyphomicrobiales</taxon>
        <taxon>Amorphaceae</taxon>
        <taxon>Amorphus</taxon>
    </lineage>
</organism>
<feature type="region of interest" description="Disordered" evidence="1">
    <location>
        <begin position="1"/>
        <end position="20"/>
    </location>
</feature>
<evidence type="ECO:0000256" key="1">
    <source>
        <dbReference type="SAM" id="MobiDB-lite"/>
    </source>
</evidence>
<feature type="compositionally biased region" description="Pro residues" evidence="1">
    <location>
        <begin position="1"/>
        <end position="11"/>
    </location>
</feature>
<proteinExistence type="predicted"/>
<evidence type="ECO:0000313" key="2">
    <source>
        <dbReference type="EMBL" id="MDQ0314880.1"/>
    </source>
</evidence>
<sequence>MTDTTPPPAPPDDWDPGDPVTTEVLEWMLIACAWCMQEDGAVYGPIFERIERELRAARKASELQDRARRLLAAYTSST</sequence>
<dbReference type="EMBL" id="JAUSUL010000001">
    <property type="protein sequence ID" value="MDQ0314880.1"/>
    <property type="molecule type" value="Genomic_DNA"/>
</dbReference>
<keyword evidence="3" id="KW-1185">Reference proteome</keyword>
<name>A0AAE4ASC4_9HYPH</name>
<dbReference type="Proteomes" id="UP001229244">
    <property type="component" value="Unassembled WGS sequence"/>
</dbReference>
<dbReference type="RefSeq" id="WP_306884666.1">
    <property type="nucleotide sequence ID" value="NZ_JAUSUL010000001.1"/>
</dbReference>
<accession>A0AAE4ASC4</accession>